<dbReference type="InterPro" id="IPR003439">
    <property type="entry name" value="ABC_transporter-like_ATP-bd"/>
</dbReference>
<dbReference type="EMBL" id="LATL02000328">
    <property type="protein sequence ID" value="KKD37896.1"/>
    <property type="molecule type" value="Genomic_DNA"/>
</dbReference>
<evidence type="ECO:0000313" key="13">
    <source>
        <dbReference type="Proteomes" id="UP000033607"/>
    </source>
</evidence>
<dbReference type="InterPro" id="IPR017871">
    <property type="entry name" value="ABC_transporter-like_CS"/>
</dbReference>
<dbReference type="GO" id="GO:0034040">
    <property type="term" value="F:ATPase-coupled lipid transmembrane transporter activity"/>
    <property type="evidence" value="ECO:0007669"/>
    <property type="project" value="TreeGrafter"/>
</dbReference>
<dbReference type="PROSITE" id="PS50893">
    <property type="entry name" value="ABC_TRANSPORTER_2"/>
    <property type="match status" value="1"/>
</dbReference>
<dbReference type="PANTHER" id="PTHR24221">
    <property type="entry name" value="ATP-BINDING CASSETTE SUB-FAMILY B"/>
    <property type="match status" value="1"/>
</dbReference>
<evidence type="ECO:0000256" key="5">
    <source>
        <dbReference type="ARBA" id="ARBA00022741"/>
    </source>
</evidence>
<dbReference type="InterPro" id="IPR027417">
    <property type="entry name" value="P-loop_NTPase"/>
</dbReference>
<evidence type="ECO:0000256" key="4">
    <source>
        <dbReference type="ARBA" id="ARBA00022692"/>
    </source>
</evidence>
<dbReference type="GO" id="GO:0005886">
    <property type="term" value="C:plasma membrane"/>
    <property type="evidence" value="ECO:0007669"/>
    <property type="project" value="UniProtKB-SubCell"/>
</dbReference>
<keyword evidence="6" id="KW-0067">ATP-binding</keyword>
<evidence type="ECO:0000313" key="12">
    <source>
        <dbReference type="EMBL" id="KKD37896.1"/>
    </source>
</evidence>
<dbReference type="InterPro" id="IPR036640">
    <property type="entry name" value="ABC1_TM_sf"/>
</dbReference>
<evidence type="ECO:0000256" key="2">
    <source>
        <dbReference type="ARBA" id="ARBA00022448"/>
    </source>
</evidence>
<dbReference type="SMART" id="SM00382">
    <property type="entry name" value="AAA"/>
    <property type="match status" value="1"/>
</dbReference>
<feature type="transmembrane region" description="Helical" evidence="9">
    <location>
        <begin position="78"/>
        <end position="104"/>
    </location>
</feature>
<dbReference type="SUPFAM" id="SSF90123">
    <property type="entry name" value="ABC transporter transmembrane region"/>
    <property type="match status" value="1"/>
</dbReference>
<accession>A0A0F5YG85</accession>
<protein>
    <submittedName>
        <fullName evidence="12">ABC transporter</fullName>
    </submittedName>
</protein>
<feature type="transmembrane region" description="Helical" evidence="9">
    <location>
        <begin position="178"/>
        <end position="200"/>
    </location>
</feature>
<keyword evidence="2" id="KW-0813">Transport</keyword>
<dbReference type="Pfam" id="PF00005">
    <property type="entry name" value="ABC_tran"/>
    <property type="match status" value="1"/>
</dbReference>
<gene>
    <name evidence="12" type="ORF">WN50_11825</name>
</gene>
<name>A0A0F5YG85_9CYAN</name>
<keyword evidence="4 9" id="KW-0812">Transmembrane</keyword>
<dbReference type="InterPro" id="IPR039421">
    <property type="entry name" value="Type_1_exporter"/>
</dbReference>
<comment type="caution">
    <text evidence="12">The sequence shown here is derived from an EMBL/GenBank/DDBJ whole genome shotgun (WGS) entry which is preliminary data.</text>
</comment>
<keyword evidence="7 9" id="KW-1133">Transmembrane helix</keyword>
<dbReference type="SUPFAM" id="SSF52540">
    <property type="entry name" value="P-loop containing nucleoside triphosphate hydrolases"/>
    <property type="match status" value="1"/>
</dbReference>
<dbReference type="GO" id="GO:0016887">
    <property type="term" value="F:ATP hydrolysis activity"/>
    <property type="evidence" value="ECO:0007669"/>
    <property type="project" value="InterPro"/>
</dbReference>
<organism evidence="12 13">
    <name type="scientific">Limnoraphis robusta CS-951</name>
    <dbReference type="NCBI Taxonomy" id="1637645"/>
    <lineage>
        <taxon>Bacteria</taxon>
        <taxon>Bacillati</taxon>
        <taxon>Cyanobacteriota</taxon>
        <taxon>Cyanophyceae</taxon>
        <taxon>Oscillatoriophycideae</taxon>
        <taxon>Oscillatoriales</taxon>
        <taxon>Sirenicapillariaceae</taxon>
        <taxon>Limnoraphis</taxon>
    </lineage>
</organism>
<dbReference type="PROSITE" id="PS50929">
    <property type="entry name" value="ABC_TM1F"/>
    <property type="match status" value="1"/>
</dbReference>
<feature type="domain" description="ABC transporter" evidence="10">
    <location>
        <begin position="371"/>
        <end position="613"/>
    </location>
</feature>
<evidence type="ECO:0000256" key="6">
    <source>
        <dbReference type="ARBA" id="ARBA00022840"/>
    </source>
</evidence>
<dbReference type="PANTHER" id="PTHR24221:SF646">
    <property type="entry name" value="HAEMOLYSIN SECRETION ATP-BINDING PROTEIN"/>
    <property type="match status" value="1"/>
</dbReference>
<feature type="transmembrane region" description="Helical" evidence="9">
    <location>
        <begin position="269"/>
        <end position="289"/>
    </location>
</feature>
<dbReference type="GO" id="GO:0140359">
    <property type="term" value="F:ABC-type transporter activity"/>
    <property type="evidence" value="ECO:0007669"/>
    <property type="project" value="InterPro"/>
</dbReference>
<evidence type="ECO:0000259" key="11">
    <source>
        <dbReference type="PROSITE" id="PS50929"/>
    </source>
</evidence>
<dbReference type="AlphaFoldDB" id="A0A0F5YG85"/>
<dbReference type="RefSeq" id="WP_046278748.1">
    <property type="nucleotide sequence ID" value="NZ_LATL02000328.1"/>
</dbReference>
<dbReference type="Proteomes" id="UP000033607">
    <property type="component" value="Unassembled WGS sequence"/>
</dbReference>
<dbReference type="PATRIC" id="fig|1637645.4.peg.6402"/>
<dbReference type="FunFam" id="3.40.50.300:FF:000221">
    <property type="entry name" value="Multidrug ABC transporter ATP-binding protein"/>
    <property type="match status" value="1"/>
</dbReference>
<evidence type="ECO:0000256" key="9">
    <source>
        <dbReference type="SAM" id="Phobius"/>
    </source>
</evidence>
<dbReference type="GO" id="GO:0005524">
    <property type="term" value="F:ATP binding"/>
    <property type="evidence" value="ECO:0007669"/>
    <property type="project" value="UniProtKB-KW"/>
</dbReference>
<comment type="subcellular location">
    <subcellularLocation>
        <location evidence="1">Cell membrane</location>
        <topology evidence="1">Multi-pass membrane protein</topology>
    </subcellularLocation>
</comment>
<dbReference type="OrthoDB" id="9762790at2"/>
<evidence type="ECO:0000256" key="1">
    <source>
        <dbReference type="ARBA" id="ARBA00004651"/>
    </source>
</evidence>
<dbReference type="Gene3D" id="3.40.50.300">
    <property type="entry name" value="P-loop containing nucleotide triphosphate hydrolases"/>
    <property type="match status" value="1"/>
</dbReference>
<evidence type="ECO:0000259" key="10">
    <source>
        <dbReference type="PROSITE" id="PS50893"/>
    </source>
</evidence>
<evidence type="ECO:0000256" key="3">
    <source>
        <dbReference type="ARBA" id="ARBA00022475"/>
    </source>
</evidence>
<feature type="domain" description="ABC transmembrane type-1" evidence="11">
    <location>
        <begin position="28"/>
        <end position="327"/>
    </location>
</feature>
<dbReference type="InterPro" id="IPR003593">
    <property type="entry name" value="AAA+_ATPase"/>
</dbReference>
<dbReference type="InterPro" id="IPR011527">
    <property type="entry name" value="ABC1_TM_dom"/>
</dbReference>
<proteinExistence type="predicted"/>
<evidence type="ECO:0000256" key="8">
    <source>
        <dbReference type="ARBA" id="ARBA00023136"/>
    </source>
</evidence>
<sequence>MTTLQLSPLQAILRSSWSVVQAAPKAIFFFILLSLLQNGSPTLVLFLDKTIIDEITRLLQTGTISTEQVLTALLSNTLLLGSIISVIVLNLSIDALSTITNIIFSGLEQRVKGYFQHKFFNKVATFADISLFENPELLNLVQLAEKAVERLQTLTMLLGIGLMGIFMLIPAVAVSFTIVWWVPLIVLFASAPAIYVKLYYVRKSWDIEKTQASAHREMQLYKEMLIAPEYAKELRLFGLQNLLLGRWFNLFHNTFKQMEKMRIKGTSQVLFWSIFGEFGAAIPYIYVILGTLDRTYTIGDLALYAGLVIQLRRGLNFLMGNLSQLYDVALGTVPLFQLLELESKLQLNTIQSLSNSSSPLTLSSPKTSAKIQLENVSFTYPNSNFTSLNRVNLTLYPGQTVALVGENGAGKTTLAKLLCRLYDPDCGKILWNGEDLRGFELDDLRQKIAVVLQDYARFPLTVRENIAFGNLEQLNCDSALLTAIEKAGMTRKIHSLPKQLDTPLGKQLEGGVDLSGGQWQRIAIARSLIRQPQAELLIFDEPTAALDPKTEDEIYKLFADISQNKTAVVVTHRLALARNADVIIVLEQGKIIETGTHAQLMELGQQYYQMFNRQASHYV</sequence>
<dbReference type="PROSITE" id="PS00211">
    <property type="entry name" value="ABC_TRANSPORTER_1"/>
    <property type="match status" value="1"/>
</dbReference>
<dbReference type="Gene3D" id="1.20.1560.10">
    <property type="entry name" value="ABC transporter type 1, transmembrane domain"/>
    <property type="match status" value="1"/>
</dbReference>
<evidence type="ECO:0000256" key="7">
    <source>
        <dbReference type="ARBA" id="ARBA00022989"/>
    </source>
</evidence>
<keyword evidence="5" id="KW-0547">Nucleotide-binding</keyword>
<feature type="transmembrane region" description="Helical" evidence="9">
    <location>
        <begin position="154"/>
        <end position="172"/>
    </location>
</feature>
<keyword evidence="8 9" id="KW-0472">Membrane</keyword>
<keyword evidence="3" id="KW-1003">Cell membrane</keyword>
<reference evidence="12 13" key="1">
    <citation type="submission" date="2015-06" db="EMBL/GenBank/DDBJ databases">
        <title>Draft genome assembly of filamentous brackish cyanobacterium Limnoraphis robusta strain CS-951.</title>
        <authorList>
            <person name="Willis A."/>
            <person name="Parks M."/>
            <person name="Burford M.A."/>
        </authorList>
    </citation>
    <scope>NUCLEOTIDE SEQUENCE [LARGE SCALE GENOMIC DNA]</scope>
    <source>
        <strain evidence="12 13">CS-951</strain>
    </source>
</reference>